<sequence>MSNESNRFMEDEIERIFNGQTAITKEKMKQALEEFRMGRGSGNRGRGGMNRPGPIRDEMKQKLTQLLESELDKINSDTITKEQAKSTLLSFGSQAKEQWHTQIDNYIQTSIKDELTKLNVQELNANQARDLLRNISNKMRPSHGGGPSLIDDNIKHEFMNEFKTKYGTNKINADEAWEMIKIFDKNQHEKLGCCEKKSDGKEEKDEKWEELFDEQFKELYGDLNKTKINQQQLEDLAKKIKEKLRQECPQHPGKRFCQH</sequence>
<evidence type="ECO:0000313" key="2">
    <source>
        <dbReference type="EMBL" id="CAF4060242.1"/>
    </source>
</evidence>
<reference evidence="1" key="1">
    <citation type="submission" date="2021-02" db="EMBL/GenBank/DDBJ databases">
        <authorList>
            <person name="Nowell W R."/>
        </authorList>
    </citation>
    <scope>NUCLEOTIDE SEQUENCE</scope>
</reference>
<dbReference type="Proteomes" id="UP000663868">
    <property type="component" value="Unassembled WGS sequence"/>
</dbReference>
<evidence type="ECO:0000313" key="3">
    <source>
        <dbReference type="Proteomes" id="UP000663860"/>
    </source>
</evidence>
<comment type="caution">
    <text evidence="1">The sequence shown here is derived from an EMBL/GenBank/DDBJ whole genome shotgun (WGS) entry which is preliminary data.</text>
</comment>
<name>A0A814V8S4_9BILA</name>
<evidence type="ECO:0000313" key="1">
    <source>
        <dbReference type="EMBL" id="CAF1184900.1"/>
    </source>
</evidence>
<organism evidence="1 3">
    <name type="scientific">Adineta steineri</name>
    <dbReference type="NCBI Taxonomy" id="433720"/>
    <lineage>
        <taxon>Eukaryota</taxon>
        <taxon>Metazoa</taxon>
        <taxon>Spiralia</taxon>
        <taxon>Gnathifera</taxon>
        <taxon>Rotifera</taxon>
        <taxon>Eurotatoria</taxon>
        <taxon>Bdelloidea</taxon>
        <taxon>Adinetida</taxon>
        <taxon>Adinetidae</taxon>
        <taxon>Adineta</taxon>
    </lineage>
</organism>
<dbReference type="AlphaFoldDB" id="A0A814V8S4"/>
<dbReference type="Proteomes" id="UP000663860">
    <property type="component" value="Unassembled WGS sequence"/>
</dbReference>
<gene>
    <name evidence="1" type="ORF">IZO911_LOCUS27684</name>
    <name evidence="2" type="ORF">KXQ929_LOCUS32095</name>
</gene>
<dbReference type="EMBL" id="CAJOBB010003813">
    <property type="protein sequence ID" value="CAF4060242.1"/>
    <property type="molecule type" value="Genomic_DNA"/>
</dbReference>
<accession>A0A814V8S4</accession>
<proteinExistence type="predicted"/>
<dbReference type="EMBL" id="CAJNOE010000381">
    <property type="protein sequence ID" value="CAF1184900.1"/>
    <property type="molecule type" value="Genomic_DNA"/>
</dbReference>
<protein>
    <submittedName>
        <fullName evidence="1">Uncharacterized protein</fullName>
    </submittedName>
</protein>